<dbReference type="OrthoDB" id="3242721at2759"/>
<name>F8P4R3_SERL9</name>
<dbReference type="EMBL" id="GL945438">
    <property type="protein sequence ID" value="EGO21600.1"/>
    <property type="molecule type" value="Genomic_DNA"/>
</dbReference>
<evidence type="ECO:0000313" key="2">
    <source>
        <dbReference type="EMBL" id="EGO21600.1"/>
    </source>
</evidence>
<dbReference type="GeneID" id="18820439"/>
<feature type="region of interest" description="Disordered" evidence="1">
    <location>
        <begin position="49"/>
        <end position="84"/>
    </location>
</feature>
<dbReference type="HOGENOM" id="CLU_113386_0_0_1"/>
<organism>
    <name type="scientific">Serpula lacrymans var. lacrymans (strain S7.9)</name>
    <name type="common">Dry rot fungus</name>
    <dbReference type="NCBI Taxonomy" id="578457"/>
    <lineage>
        <taxon>Eukaryota</taxon>
        <taxon>Fungi</taxon>
        <taxon>Dikarya</taxon>
        <taxon>Basidiomycota</taxon>
        <taxon>Agaricomycotina</taxon>
        <taxon>Agaricomycetes</taxon>
        <taxon>Agaricomycetidae</taxon>
        <taxon>Boletales</taxon>
        <taxon>Coniophorineae</taxon>
        <taxon>Serpulaceae</taxon>
        <taxon>Serpula</taxon>
    </lineage>
</organism>
<reference evidence="2" key="1">
    <citation type="submission" date="2011-04" db="EMBL/GenBank/DDBJ databases">
        <title>Evolution of plant cell wall degrading machinery underlies the functional diversity of forest fungi.</title>
        <authorList>
            <consortium name="US DOE Joint Genome Institute (JGI-PGF)"/>
            <person name="Eastwood D.C."/>
            <person name="Floudas D."/>
            <person name="Binder M."/>
            <person name="Majcherczyk A."/>
            <person name="Schneider P."/>
            <person name="Aerts A."/>
            <person name="Asiegbu F.O."/>
            <person name="Baker S.E."/>
            <person name="Barry K."/>
            <person name="Bendiksby M."/>
            <person name="Blumentritt M."/>
            <person name="Coutinho P.M."/>
            <person name="Cullen D."/>
            <person name="Cullen D."/>
            <person name="Gathman A."/>
            <person name="Goodell B."/>
            <person name="Henrissat B."/>
            <person name="Ihrmark K."/>
            <person name="Kauserud H."/>
            <person name="Kohler A."/>
            <person name="LaButti K."/>
            <person name="Lapidus A."/>
            <person name="Lavin J.L."/>
            <person name="Lee Y.-H."/>
            <person name="Lindquist E."/>
            <person name="Lilly W."/>
            <person name="Lucas S."/>
            <person name="Morin E."/>
            <person name="Murat C."/>
            <person name="Oguiza J.A."/>
            <person name="Park J."/>
            <person name="Pisabarro A.G."/>
            <person name="Riley R."/>
            <person name="Rosling A."/>
            <person name="Salamov A."/>
            <person name="Schmidt O."/>
            <person name="Schmutz J."/>
            <person name="Skrede I."/>
            <person name="Stenlid J."/>
            <person name="Wiebenga A."/>
            <person name="Xie X."/>
            <person name="Kues U."/>
            <person name="Hibbett D.S."/>
            <person name="Hoffmeister D."/>
            <person name="Hogberg N."/>
            <person name="Martin F."/>
            <person name="Grigoriev I.V."/>
            <person name="Watkinson S.C."/>
        </authorList>
    </citation>
    <scope>NUCLEOTIDE SEQUENCE</scope>
    <source>
        <strain evidence="2">S7.9</strain>
    </source>
</reference>
<protein>
    <submittedName>
        <fullName evidence="2">Uncharacterized protein</fullName>
    </submittedName>
</protein>
<evidence type="ECO:0000256" key="1">
    <source>
        <dbReference type="SAM" id="MobiDB-lite"/>
    </source>
</evidence>
<feature type="region of interest" description="Disordered" evidence="1">
    <location>
        <begin position="215"/>
        <end position="242"/>
    </location>
</feature>
<dbReference type="AlphaFoldDB" id="F8P4R3"/>
<feature type="compositionally biased region" description="Low complexity" evidence="1">
    <location>
        <begin position="75"/>
        <end position="84"/>
    </location>
</feature>
<dbReference type="KEGG" id="sla:SERLADRAFT_474177"/>
<gene>
    <name evidence="2" type="ORF">SERLADRAFT_474177</name>
</gene>
<sequence>MNFNINDSPVLVAPRPVRIANPYQHFGRPTQLRLVSAPVEQKDQFRLNADIDNNDDQGFPARIDSSACSDRDLASPRASPRSSLPSEALEEFLSILRPAIFPPSSPILRARRNGMNSLPTFGYPYKPRNKIEILHHKGDQIAEELDRVRSTPLRSPEPMQEHEKLEELENYDPDQHPRYYTSIALASPISRMHTRNPFQRQPSYEVALTSFISSSRSSPSVASTPISPATVPLPLPTTDEML</sequence>
<proteinExistence type="predicted"/>
<accession>F8P4R3</accession>
<dbReference type="Proteomes" id="UP000008064">
    <property type="component" value="Unassembled WGS sequence"/>
</dbReference>
<feature type="compositionally biased region" description="Low complexity" evidence="1">
    <location>
        <begin position="215"/>
        <end position="230"/>
    </location>
</feature>
<dbReference type="RefSeq" id="XP_007321386.1">
    <property type="nucleotide sequence ID" value="XM_007321324.1"/>
</dbReference>